<keyword evidence="3" id="KW-1185">Reference proteome</keyword>
<evidence type="ECO:0000256" key="1">
    <source>
        <dbReference type="SAM" id="Phobius"/>
    </source>
</evidence>
<dbReference type="Proteomes" id="UP000264006">
    <property type="component" value="Chromosome"/>
</dbReference>
<dbReference type="RefSeq" id="WP_164710762.1">
    <property type="nucleotide sequence ID" value="NZ_CP031165.1"/>
</dbReference>
<protein>
    <submittedName>
        <fullName evidence="2">Uncharacterized protein</fullName>
    </submittedName>
</protein>
<keyword evidence="1" id="KW-0472">Membrane</keyword>
<organism evidence="2 3">
    <name type="scientific">Euzebya pacifica</name>
    <dbReference type="NCBI Taxonomy" id="1608957"/>
    <lineage>
        <taxon>Bacteria</taxon>
        <taxon>Bacillati</taxon>
        <taxon>Actinomycetota</taxon>
        <taxon>Nitriliruptoria</taxon>
        <taxon>Euzebyales</taxon>
    </lineage>
</organism>
<keyword evidence="1" id="KW-1133">Transmembrane helix</keyword>
<dbReference type="KEGG" id="euz:DVS28_a3859"/>
<evidence type="ECO:0000313" key="2">
    <source>
        <dbReference type="EMBL" id="AXV08531.1"/>
    </source>
</evidence>
<evidence type="ECO:0000313" key="3">
    <source>
        <dbReference type="Proteomes" id="UP000264006"/>
    </source>
</evidence>
<sequence>MSTPPPGKRRLRDVVDEHPFQGGLTGILLVALATLAMAVAAAGLVGLMLLIAG</sequence>
<name>A0A346Y234_9ACTN</name>
<feature type="transmembrane region" description="Helical" evidence="1">
    <location>
        <begin position="27"/>
        <end position="52"/>
    </location>
</feature>
<dbReference type="AlphaFoldDB" id="A0A346Y234"/>
<dbReference type="EMBL" id="CP031165">
    <property type="protein sequence ID" value="AXV08531.1"/>
    <property type="molecule type" value="Genomic_DNA"/>
</dbReference>
<keyword evidence="1" id="KW-0812">Transmembrane</keyword>
<reference evidence="2 3" key="1">
    <citation type="submission" date="2018-09" db="EMBL/GenBank/DDBJ databases">
        <title>Complete genome sequence of Euzebya sp. DY32-46 isolated from seawater of Pacific Ocean.</title>
        <authorList>
            <person name="Xu L."/>
            <person name="Wu Y.-H."/>
            <person name="Xu X.-W."/>
        </authorList>
    </citation>
    <scope>NUCLEOTIDE SEQUENCE [LARGE SCALE GENOMIC DNA]</scope>
    <source>
        <strain evidence="2 3">DY32-46</strain>
    </source>
</reference>
<accession>A0A346Y234</accession>
<proteinExistence type="predicted"/>
<gene>
    <name evidence="2" type="ORF">DVS28_a3859</name>
</gene>